<dbReference type="HOGENOM" id="CLU_1835832_0_0_1"/>
<sequence>MTTKSKSKRGKHSRPLSQKPAAVKLRELRKNRSAQERLIEKINSQRRSAVRRARAIIENTAWSILEEAEQRAVRDAIEAKLRHTYDAAAVTGNDNLVTAEEVDKSITKTFEEHAKFFVFGGEDEPLPFELFEARKCASNN</sequence>
<dbReference type="EMBL" id="KI912124">
    <property type="protein sequence ID" value="ETS73006.1"/>
    <property type="molecule type" value="Genomic_DNA"/>
</dbReference>
<keyword evidence="3" id="KW-1185">Reference proteome</keyword>
<dbReference type="AlphaFoldDB" id="W3WJM2"/>
<dbReference type="OrthoDB" id="10330791at2759"/>
<dbReference type="RefSeq" id="XP_007841953.1">
    <property type="nucleotide sequence ID" value="XM_007843762.1"/>
</dbReference>
<protein>
    <submittedName>
        <fullName evidence="2">Uncharacterized protein</fullName>
    </submittedName>
</protein>
<dbReference type="GeneID" id="19280194"/>
<organism evidence="2 3">
    <name type="scientific">Pestalotiopsis fici (strain W106-1 / CGMCC3.15140)</name>
    <dbReference type="NCBI Taxonomy" id="1229662"/>
    <lineage>
        <taxon>Eukaryota</taxon>
        <taxon>Fungi</taxon>
        <taxon>Dikarya</taxon>
        <taxon>Ascomycota</taxon>
        <taxon>Pezizomycotina</taxon>
        <taxon>Sordariomycetes</taxon>
        <taxon>Xylariomycetidae</taxon>
        <taxon>Amphisphaeriales</taxon>
        <taxon>Sporocadaceae</taxon>
        <taxon>Pestalotiopsis</taxon>
    </lineage>
</organism>
<evidence type="ECO:0000313" key="2">
    <source>
        <dbReference type="EMBL" id="ETS73006.1"/>
    </source>
</evidence>
<dbReference type="InParanoid" id="W3WJM2"/>
<feature type="region of interest" description="Disordered" evidence="1">
    <location>
        <begin position="1"/>
        <end position="24"/>
    </location>
</feature>
<evidence type="ECO:0000313" key="3">
    <source>
        <dbReference type="Proteomes" id="UP000030651"/>
    </source>
</evidence>
<proteinExistence type="predicted"/>
<gene>
    <name evidence="2" type="ORF">PFICI_15181</name>
</gene>
<feature type="compositionally biased region" description="Basic residues" evidence="1">
    <location>
        <begin position="1"/>
        <end position="14"/>
    </location>
</feature>
<dbReference type="Proteomes" id="UP000030651">
    <property type="component" value="Unassembled WGS sequence"/>
</dbReference>
<name>W3WJM2_PESFW</name>
<reference evidence="3" key="1">
    <citation type="journal article" date="2015" name="BMC Genomics">
        <title>Genomic and transcriptomic analysis of the endophytic fungus Pestalotiopsis fici reveals its lifestyle and high potential for synthesis of natural products.</title>
        <authorList>
            <person name="Wang X."/>
            <person name="Zhang X."/>
            <person name="Liu L."/>
            <person name="Xiang M."/>
            <person name="Wang W."/>
            <person name="Sun X."/>
            <person name="Che Y."/>
            <person name="Guo L."/>
            <person name="Liu G."/>
            <person name="Guo L."/>
            <person name="Wang C."/>
            <person name="Yin W.B."/>
            <person name="Stadler M."/>
            <person name="Zhang X."/>
            <person name="Liu X."/>
        </authorList>
    </citation>
    <scope>NUCLEOTIDE SEQUENCE [LARGE SCALE GENOMIC DNA]</scope>
    <source>
        <strain evidence="3">W106-1 / CGMCC3.15140</strain>
    </source>
</reference>
<evidence type="ECO:0000256" key="1">
    <source>
        <dbReference type="SAM" id="MobiDB-lite"/>
    </source>
</evidence>
<accession>W3WJM2</accession>
<dbReference type="KEGG" id="pfy:PFICI_15181"/>